<name>I4Z4P3_9HYPH</name>
<dbReference type="HOGENOM" id="CLU_163135_4_1_5"/>
<dbReference type="InterPro" id="IPR054189">
    <property type="entry name" value="DUF6894"/>
</dbReference>
<gene>
    <name evidence="2" type="ORF">MicloDRAFT_00001750</name>
</gene>
<dbReference type="AlphaFoldDB" id="I4Z4P3"/>
<dbReference type="PATRIC" id="fig|864069.3.peg.184"/>
<proteinExistence type="predicted"/>
<dbReference type="OrthoDB" id="7999101at2"/>
<organism evidence="2 3">
    <name type="scientific">Microvirga lotononidis</name>
    <dbReference type="NCBI Taxonomy" id="864069"/>
    <lineage>
        <taxon>Bacteria</taxon>
        <taxon>Pseudomonadati</taxon>
        <taxon>Pseudomonadota</taxon>
        <taxon>Alphaproteobacteria</taxon>
        <taxon>Hyphomicrobiales</taxon>
        <taxon>Methylobacteriaceae</taxon>
        <taxon>Microvirga</taxon>
    </lineage>
</organism>
<evidence type="ECO:0000313" key="2">
    <source>
        <dbReference type="EMBL" id="EIM31185.1"/>
    </source>
</evidence>
<sequence length="82" mass="9311">MPLFYFDVIEDEKVIRDDHGVEYPDLEAAESEAARSAAEIGHDRFTKGNAREITVQVKDENRYLLLTVSVVMTVRKTVRALA</sequence>
<protein>
    <recommendedName>
        <fullName evidence="1">DUF6894 domain-containing protein</fullName>
    </recommendedName>
</protein>
<dbReference type="Pfam" id="PF21834">
    <property type="entry name" value="DUF6894"/>
    <property type="match status" value="1"/>
</dbReference>
<keyword evidence="3" id="KW-1185">Reference proteome</keyword>
<feature type="domain" description="DUF6894" evidence="1">
    <location>
        <begin position="3"/>
        <end position="70"/>
    </location>
</feature>
<evidence type="ECO:0000313" key="3">
    <source>
        <dbReference type="Proteomes" id="UP000003947"/>
    </source>
</evidence>
<reference evidence="2 3" key="1">
    <citation type="submission" date="2012-02" db="EMBL/GenBank/DDBJ databases">
        <title>Improved High-Quality Draft sequence of Microvirga sp. WSM3557.</title>
        <authorList>
            <consortium name="US DOE Joint Genome Institute"/>
            <person name="Lucas S."/>
            <person name="Han J."/>
            <person name="Lapidus A."/>
            <person name="Cheng J.-F."/>
            <person name="Goodwin L."/>
            <person name="Pitluck S."/>
            <person name="Peters L."/>
            <person name="Zhang X."/>
            <person name="Detter J.C."/>
            <person name="Han C."/>
            <person name="Tapia R."/>
            <person name="Land M."/>
            <person name="Hauser L."/>
            <person name="Kyrpides N."/>
            <person name="Ivanova N."/>
            <person name="Pagani I."/>
            <person name="Brau L."/>
            <person name="Yates R."/>
            <person name="O'Hara G."/>
            <person name="Rui T."/>
            <person name="Howieson J."/>
            <person name="Reeve W."/>
            <person name="Woyke T."/>
        </authorList>
    </citation>
    <scope>NUCLEOTIDE SEQUENCE [LARGE SCALE GENOMIC DNA]</scope>
    <source>
        <strain evidence="2 3">WSM3557</strain>
    </source>
</reference>
<accession>I4Z4P3</accession>
<dbReference type="RefSeq" id="WP_009488653.1">
    <property type="nucleotide sequence ID" value="NZ_CP141049.1"/>
</dbReference>
<dbReference type="EMBL" id="JH660633">
    <property type="protein sequence ID" value="EIM31185.1"/>
    <property type="molecule type" value="Genomic_DNA"/>
</dbReference>
<dbReference type="Proteomes" id="UP000003947">
    <property type="component" value="Unassembled WGS sequence"/>
</dbReference>
<evidence type="ECO:0000259" key="1">
    <source>
        <dbReference type="Pfam" id="PF21834"/>
    </source>
</evidence>